<protein>
    <recommendedName>
        <fullName evidence="7">Ankyrin</fullName>
    </recommendedName>
</protein>
<dbReference type="EMBL" id="JADGJD010000309">
    <property type="protein sequence ID" value="KAJ3052282.1"/>
    <property type="molecule type" value="Genomic_DNA"/>
</dbReference>
<sequence length="188" mass="19994">MTSETLDLSTFDTEEFIACARYGELPELQSLISTYLSTLPPTLATSPQTLTTLYTIRTPSQSTALHYASANGHLPIITHILPHIPPSFINATNDDGSTPLHWAALNGQLEVVQELLKAGANATLKNSMGRSAVTLAEQQGHLETVQALLGSYDPEEEDDDGAEEVEGGASGSKDVEEEAGASAEEVAR</sequence>
<evidence type="ECO:0000313" key="5">
    <source>
        <dbReference type="EMBL" id="KAJ3052282.1"/>
    </source>
</evidence>
<dbReference type="PANTHER" id="PTHR24124">
    <property type="entry name" value="ANKYRIN REPEAT FAMILY A"/>
    <property type="match status" value="1"/>
</dbReference>
<gene>
    <name evidence="5" type="ORF">HK097_006602</name>
</gene>
<keyword evidence="1" id="KW-0677">Repeat</keyword>
<dbReference type="Pfam" id="PF12796">
    <property type="entry name" value="Ank_2"/>
    <property type="match status" value="1"/>
</dbReference>
<comment type="caution">
    <text evidence="5">The sequence shown here is derived from an EMBL/GenBank/DDBJ whole genome shotgun (WGS) entry which is preliminary data.</text>
</comment>
<dbReference type="Gene3D" id="1.25.40.20">
    <property type="entry name" value="Ankyrin repeat-containing domain"/>
    <property type="match status" value="1"/>
</dbReference>
<dbReference type="PANTHER" id="PTHR24124:SF14">
    <property type="entry name" value="CHROMOSOME UNDETERMINED SCAFFOLD_25, WHOLE GENOME SHOTGUN SEQUENCE"/>
    <property type="match status" value="1"/>
</dbReference>
<dbReference type="Proteomes" id="UP001212841">
    <property type="component" value="Unassembled WGS sequence"/>
</dbReference>
<proteinExistence type="predicted"/>
<evidence type="ECO:0000313" key="6">
    <source>
        <dbReference type="Proteomes" id="UP001212841"/>
    </source>
</evidence>
<accession>A0AAD5SFL3</accession>
<organism evidence="5 6">
    <name type="scientific">Rhizophlyctis rosea</name>
    <dbReference type="NCBI Taxonomy" id="64517"/>
    <lineage>
        <taxon>Eukaryota</taxon>
        <taxon>Fungi</taxon>
        <taxon>Fungi incertae sedis</taxon>
        <taxon>Chytridiomycota</taxon>
        <taxon>Chytridiomycota incertae sedis</taxon>
        <taxon>Chytridiomycetes</taxon>
        <taxon>Rhizophlyctidales</taxon>
        <taxon>Rhizophlyctidaceae</taxon>
        <taxon>Rhizophlyctis</taxon>
    </lineage>
</organism>
<dbReference type="PROSITE" id="PS50088">
    <property type="entry name" value="ANK_REPEAT"/>
    <property type="match status" value="1"/>
</dbReference>
<evidence type="ECO:0000256" key="3">
    <source>
        <dbReference type="PROSITE-ProRule" id="PRU00023"/>
    </source>
</evidence>
<dbReference type="InterPro" id="IPR002110">
    <property type="entry name" value="Ankyrin_rpt"/>
</dbReference>
<keyword evidence="2 3" id="KW-0040">ANK repeat</keyword>
<evidence type="ECO:0000256" key="4">
    <source>
        <dbReference type="SAM" id="MobiDB-lite"/>
    </source>
</evidence>
<dbReference type="SMART" id="SM00248">
    <property type="entry name" value="ANK"/>
    <property type="match status" value="3"/>
</dbReference>
<evidence type="ECO:0000256" key="2">
    <source>
        <dbReference type="ARBA" id="ARBA00023043"/>
    </source>
</evidence>
<name>A0AAD5SFL3_9FUNG</name>
<reference evidence="5" key="1">
    <citation type="submission" date="2020-05" db="EMBL/GenBank/DDBJ databases">
        <title>Phylogenomic resolution of chytrid fungi.</title>
        <authorList>
            <person name="Stajich J.E."/>
            <person name="Amses K."/>
            <person name="Simmons R."/>
            <person name="Seto K."/>
            <person name="Myers J."/>
            <person name="Bonds A."/>
            <person name="Quandt C.A."/>
            <person name="Barry K."/>
            <person name="Liu P."/>
            <person name="Grigoriev I."/>
            <person name="Longcore J.E."/>
            <person name="James T.Y."/>
        </authorList>
    </citation>
    <scope>NUCLEOTIDE SEQUENCE</scope>
    <source>
        <strain evidence="5">JEL0318</strain>
    </source>
</reference>
<dbReference type="InterPro" id="IPR036770">
    <property type="entry name" value="Ankyrin_rpt-contain_sf"/>
</dbReference>
<dbReference type="GO" id="GO:0005634">
    <property type="term" value="C:nucleus"/>
    <property type="evidence" value="ECO:0007669"/>
    <property type="project" value="TreeGrafter"/>
</dbReference>
<evidence type="ECO:0000256" key="1">
    <source>
        <dbReference type="ARBA" id="ARBA00022737"/>
    </source>
</evidence>
<feature type="compositionally biased region" description="Acidic residues" evidence="4">
    <location>
        <begin position="153"/>
        <end position="166"/>
    </location>
</feature>
<dbReference type="PRINTS" id="PR01415">
    <property type="entry name" value="ANKYRIN"/>
</dbReference>
<dbReference type="AlphaFoldDB" id="A0AAD5SFL3"/>
<dbReference type="GO" id="GO:0010468">
    <property type="term" value="P:regulation of gene expression"/>
    <property type="evidence" value="ECO:0007669"/>
    <property type="project" value="TreeGrafter"/>
</dbReference>
<dbReference type="PROSITE" id="PS50297">
    <property type="entry name" value="ANK_REP_REGION"/>
    <property type="match status" value="1"/>
</dbReference>
<feature type="repeat" description="ANK" evidence="3">
    <location>
        <begin position="95"/>
        <end position="127"/>
    </location>
</feature>
<feature type="region of interest" description="Disordered" evidence="4">
    <location>
        <begin position="150"/>
        <end position="188"/>
    </location>
</feature>
<evidence type="ECO:0008006" key="7">
    <source>
        <dbReference type="Google" id="ProtNLM"/>
    </source>
</evidence>
<keyword evidence="6" id="KW-1185">Reference proteome</keyword>
<dbReference type="SUPFAM" id="SSF48403">
    <property type="entry name" value="Ankyrin repeat"/>
    <property type="match status" value="1"/>
</dbReference>